<accession>A0ABS2EMN1</accession>
<keyword evidence="6 8" id="KW-0275">Fatty acid biosynthesis</keyword>
<dbReference type="PROSITE" id="PS50968">
    <property type="entry name" value="BIOTINYL_LIPOYL"/>
    <property type="match status" value="1"/>
</dbReference>
<dbReference type="Proteomes" id="UP000776629">
    <property type="component" value="Unassembled WGS sequence"/>
</dbReference>
<dbReference type="InterPro" id="IPR050709">
    <property type="entry name" value="Biotin_Carboxyl_Carrier/Decarb"/>
</dbReference>
<keyword evidence="12" id="KW-1185">Reference proteome</keyword>
<evidence type="ECO:0000256" key="8">
    <source>
        <dbReference type="RuleBase" id="RU364072"/>
    </source>
</evidence>
<feature type="region of interest" description="Disordered" evidence="9">
    <location>
        <begin position="41"/>
        <end position="66"/>
    </location>
</feature>
<proteinExistence type="predicted"/>
<feature type="domain" description="Lipoyl-binding" evidence="10">
    <location>
        <begin position="68"/>
        <end position="144"/>
    </location>
</feature>
<dbReference type="PANTHER" id="PTHR45266:SF3">
    <property type="entry name" value="OXALOACETATE DECARBOXYLASE ALPHA CHAIN"/>
    <property type="match status" value="1"/>
</dbReference>
<dbReference type="SUPFAM" id="SSF51230">
    <property type="entry name" value="Single hybrid motif"/>
    <property type="match status" value="1"/>
</dbReference>
<gene>
    <name evidence="11" type="primary">accB</name>
    <name evidence="11" type="ORF">H5993_02840</name>
</gene>
<evidence type="ECO:0000256" key="3">
    <source>
        <dbReference type="ARBA" id="ARBA00022516"/>
    </source>
</evidence>
<evidence type="ECO:0000256" key="2">
    <source>
        <dbReference type="ARBA" id="ARBA00017562"/>
    </source>
</evidence>
<evidence type="ECO:0000256" key="7">
    <source>
        <dbReference type="ARBA" id="ARBA00023267"/>
    </source>
</evidence>
<evidence type="ECO:0000313" key="12">
    <source>
        <dbReference type="Proteomes" id="UP000776629"/>
    </source>
</evidence>
<name>A0ABS2EMN1_9LACO</name>
<dbReference type="PROSITE" id="PS00188">
    <property type="entry name" value="BIOTIN"/>
    <property type="match status" value="1"/>
</dbReference>
<evidence type="ECO:0000259" key="10">
    <source>
        <dbReference type="PROSITE" id="PS50968"/>
    </source>
</evidence>
<keyword evidence="3 8" id="KW-0444">Lipid biosynthesis</keyword>
<comment type="caution">
    <text evidence="11">The sequence shown here is derived from an EMBL/GenBank/DDBJ whole genome shotgun (WGS) entry which is preliminary data.</text>
</comment>
<evidence type="ECO:0000256" key="9">
    <source>
        <dbReference type="SAM" id="MobiDB-lite"/>
    </source>
</evidence>
<dbReference type="Gene3D" id="2.40.50.100">
    <property type="match status" value="1"/>
</dbReference>
<dbReference type="Pfam" id="PF00364">
    <property type="entry name" value="Biotin_lipoyl"/>
    <property type="match status" value="1"/>
</dbReference>
<evidence type="ECO:0000256" key="5">
    <source>
        <dbReference type="ARBA" id="ARBA00023098"/>
    </source>
</evidence>
<comment type="function">
    <text evidence="8">This protein is a component of the acetyl coenzyme A carboxylase complex; first, biotin carboxylase catalyzes the carboxylation of the carrier protein and then the transcarboxylase transfers the carboxyl group to form malonyl-CoA.</text>
</comment>
<dbReference type="EMBL" id="JACJJQ010000008">
    <property type="protein sequence ID" value="MBM6753699.1"/>
    <property type="molecule type" value="Genomic_DNA"/>
</dbReference>
<organism evidence="11 12">
    <name type="scientific">Limosilactobacillus alvi</name>
    <dbReference type="NCBI Taxonomy" id="990412"/>
    <lineage>
        <taxon>Bacteria</taxon>
        <taxon>Bacillati</taxon>
        <taxon>Bacillota</taxon>
        <taxon>Bacilli</taxon>
        <taxon>Lactobacillales</taxon>
        <taxon>Lactobacillaceae</taxon>
        <taxon>Limosilactobacillus</taxon>
    </lineage>
</organism>
<dbReference type="InterPro" id="IPR001249">
    <property type="entry name" value="AcCoA_biotinCC"/>
</dbReference>
<keyword evidence="4 8" id="KW-0276">Fatty acid metabolism</keyword>
<comment type="pathway">
    <text evidence="1 8">Lipid metabolism; fatty acid biosynthesis.</text>
</comment>
<dbReference type="InterPro" id="IPR001882">
    <property type="entry name" value="Biotin_BS"/>
</dbReference>
<dbReference type="PRINTS" id="PR01071">
    <property type="entry name" value="ACOABIOTINCC"/>
</dbReference>
<evidence type="ECO:0000256" key="4">
    <source>
        <dbReference type="ARBA" id="ARBA00022832"/>
    </source>
</evidence>
<evidence type="ECO:0000256" key="1">
    <source>
        <dbReference type="ARBA" id="ARBA00005194"/>
    </source>
</evidence>
<dbReference type="RefSeq" id="WP_204776137.1">
    <property type="nucleotide sequence ID" value="NZ_JACJJQ010000008.1"/>
</dbReference>
<keyword evidence="5 8" id="KW-0443">Lipid metabolism</keyword>
<reference evidence="11 12" key="1">
    <citation type="journal article" date="2021" name="Sci. Rep.">
        <title>The distribution of antibiotic resistance genes in chicken gut microbiota commensals.</title>
        <authorList>
            <person name="Juricova H."/>
            <person name="Matiasovicova J."/>
            <person name="Kubasova T."/>
            <person name="Cejkova D."/>
            <person name="Rychlik I."/>
        </authorList>
    </citation>
    <scope>NUCLEOTIDE SEQUENCE [LARGE SCALE GENOMIC DNA]</scope>
    <source>
        <strain evidence="11 12">An810</strain>
    </source>
</reference>
<dbReference type="InterPro" id="IPR011053">
    <property type="entry name" value="Single_hybrid_motif"/>
</dbReference>
<dbReference type="CDD" id="cd06850">
    <property type="entry name" value="biotinyl_domain"/>
    <property type="match status" value="1"/>
</dbReference>
<sequence length="146" mass="16061">MQAETLEKIIQAFEDGDTREFELNDGDFHLYLSKNKHVRPKEAKVSEAPTMPAAMPTQPAAQSAQPTTHSIMAPLVGTVYLQPKPGAKPYVQVGDQVKVGQVVCVIEAMKMMTEVKSKINGTVKQIAVEDEQLVEVDQPLFEIEPA</sequence>
<dbReference type="NCBIfam" id="TIGR00531">
    <property type="entry name" value="BCCP"/>
    <property type="match status" value="1"/>
</dbReference>
<evidence type="ECO:0000256" key="6">
    <source>
        <dbReference type="ARBA" id="ARBA00023160"/>
    </source>
</evidence>
<evidence type="ECO:0000313" key="11">
    <source>
        <dbReference type="EMBL" id="MBM6753699.1"/>
    </source>
</evidence>
<feature type="compositionally biased region" description="Low complexity" evidence="9">
    <location>
        <begin position="48"/>
        <end position="66"/>
    </location>
</feature>
<dbReference type="PANTHER" id="PTHR45266">
    <property type="entry name" value="OXALOACETATE DECARBOXYLASE ALPHA CHAIN"/>
    <property type="match status" value="1"/>
</dbReference>
<keyword evidence="7 8" id="KW-0092">Biotin</keyword>
<dbReference type="InterPro" id="IPR000089">
    <property type="entry name" value="Biotin_lipoyl"/>
</dbReference>
<protein>
    <recommendedName>
        <fullName evidence="2 8">Biotin carboxyl carrier protein of acetyl-CoA carboxylase</fullName>
    </recommendedName>
</protein>